<dbReference type="EMBL" id="JAAAIM010000018">
    <property type="protein sequence ID" value="KAG0297982.1"/>
    <property type="molecule type" value="Genomic_DNA"/>
</dbReference>
<sequence length="123" mass="13872">MEAFKKKLETLRGEADAALSRAETAERELAAAKADNNAKDQEAISHNNRISLLETQLEKAETGGSDSKTKLRELELKVEDLDRKIKTLEKENESLENKLESMTEKHNIAKAELEETLKAMDEM</sequence>
<dbReference type="InterPro" id="IPR000533">
    <property type="entry name" value="Tropomyosin"/>
</dbReference>
<evidence type="ECO:0000256" key="2">
    <source>
        <dbReference type="SAM" id="Coils"/>
    </source>
</evidence>
<keyword evidence="1 2" id="KW-0175">Coiled coil</keyword>
<gene>
    <name evidence="3" type="ORF">BGZ96_003629</name>
</gene>
<keyword evidence="4" id="KW-1185">Reference proteome</keyword>
<dbReference type="SUPFAM" id="SSF57997">
    <property type="entry name" value="Tropomyosin"/>
    <property type="match status" value="1"/>
</dbReference>
<organism evidence="3 4">
    <name type="scientific">Linnemannia gamsii</name>
    <dbReference type="NCBI Taxonomy" id="64522"/>
    <lineage>
        <taxon>Eukaryota</taxon>
        <taxon>Fungi</taxon>
        <taxon>Fungi incertae sedis</taxon>
        <taxon>Mucoromycota</taxon>
        <taxon>Mortierellomycotina</taxon>
        <taxon>Mortierellomycetes</taxon>
        <taxon>Mortierellales</taxon>
        <taxon>Mortierellaceae</taxon>
        <taxon>Linnemannia</taxon>
    </lineage>
</organism>
<dbReference type="Proteomes" id="UP001194696">
    <property type="component" value="Unassembled WGS sequence"/>
</dbReference>
<dbReference type="Gene3D" id="1.20.5.340">
    <property type="match status" value="1"/>
</dbReference>
<evidence type="ECO:0000256" key="1">
    <source>
        <dbReference type="ARBA" id="ARBA00023054"/>
    </source>
</evidence>
<proteinExistence type="predicted"/>
<name>A0ABQ7KF12_9FUNG</name>
<evidence type="ECO:0000313" key="4">
    <source>
        <dbReference type="Proteomes" id="UP001194696"/>
    </source>
</evidence>
<protein>
    <recommendedName>
        <fullName evidence="5">Tropomyosin</fullName>
    </recommendedName>
</protein>
<feature type="coiled-coil region" evidence="2">
    <location>
        <begin position="71"/>
        <end position="119"/>
    </location>
</feature>
<reference evidence="3 4" key="1">
    <citation type="journal article" date="2020" name="Fungal Divers.">
        <title>Resolving the Mortierellaceae phylogeny through synthesis of multi-gene phylogenetics and phylogenomics.</title>
        <authorList>
            <person name="Vandepol N."/>
            <person name="Liber J."/>
            <person name="Desiro A."/>
            <person name="Na H."/>
            <person name="Kennedy M."/>
            <person name="Barry K."/>
            <person name="Grigoriev I.V."/>
            <person name="Miller A.N."/>
            <person name="O'Donnell K."/>
            <person name="Stajich J.E."/>
            <person name="Bonito G."/>
        </authorList>
    </citation>
    <scope>NUCLEOTIDE SEQUENCE [LARGE SCALE GENOMIC DNA]</scope>
    <source>
        <strain evidence="3 4">AD045</strain>
    </source>
</reference>
<evidence type="ECO:0000313" key="3">
    <source>
        <dbReference type="EMBL" id="KAG0297982.1"/>
    </source>
</evidence>
<evidence type="ECO:0008006" key="5">
    <source>
        <dbReference type="Google" id="ProtNLM"/>
    </source>
</evidence>
<dbReference type="Pfam" id="PF00261">
    <property type="entry name" value="Tropomyosin"/>
    <property type="match status" value="1"/>
</dbReference>
<comment type="caution">
    <text evidence="3">The sequence shown here is derived from an EMBL/GenBank/DDBJ whole genome shotgun (WGS) entry which is preliminary data.</text>
</comment>
<accession>A0ABQ7KF12</accession>
<feature type="coiled-coil region" evidence="2">
    <location>
        <begin position="1"/>
        <end position="42"/>
    </location>
</feature>